<dbReference type="InterPro" id="IPR010131">
    <property type="entry name" value="MdtP/NodT-like"/>
</dbReference>
<dbReference type="EMBL" id="NCDQ01000436">
    <property type="protein sequence ID" value="OYW99066.1"/>
    <property type="molecule type" value="Genomic_DNA"/>
</dbReference>
<dbReference type="Proteomes" id="UP000215616">
    <property type="component" value="Unassembled WGS sequence"/>
</dbReference>
<evidence type="ECO:0008006" key="4">
    <source>
        <dbReference type="Google" id="ProtNLM"/>
    </source>
</evidence>
<dbReference type="Pfam" id="PF02321">
    <property type="entry name" value="OEP"/>
    <property type="match status" value="2"/>
</dbReference>
<comment type="caution">
    <text evidence="2">The sequence shown here is derived from an EMBL/GenBank/DDBJ whole genome shotgun (WGS) entry which is preliminary data.</text>
</comment>
<protein>
    <recommendedName>
        <fullName evidence="4">Metal transporter</fullName>
    </recommendedName>
</protein>
<dbReference type="GO" id="GO:0015562">
    <property type="term" value="F:efflux transmembrane transporter activity"/>
    <property type="evidence" value="ECO:0007669"/>
    <property type="project" value="InterPro"/>
</dbReference>
<dbReference type="SUPFAM" id="SSF56954">
    <property type="entry name" value="Outer membrane efflux proteins (OEP)"/>
    <property type="match status" value="1"/>
</dbReference>
<dbReference type="PANTHER" id="PTHR30203:SF24">
    <property type="entry name" value="BLR4935 PROTEIN"/>
    <property type="match status" value="1"/>
</dbReference>
<evidence type="ECO:0000313" key="2">
    <source>
        <dbReference type="EMBL" id="OYW99066.1"/>
    </source>
</evidence>
<evidence type="ECO:0000256" key="1">
    <source>
        <dbReference type="ARBA" id="ARBA00007613"/>
    </source>
</evidence>
<gene>
    <name evidence="2" type="ORF">B7Z12_18750</name>
</gene>
<name>A0A258CTX9_CAUVI</name>
<accession>A0A258CTX9</accession>
<organism evidence="2 3">
    <name type="scientific">Caulobacter vibrioides</name>
    <name type="common">Caulobacter crescentus</name>
    <dbReference type="NCBI Taxonomy" id="155892"/>
    <lineage>
        <taxon>Bacteria</taxon>
        <taxon>Pseudomonadati</taxon>
        <taxon>Pseudomonadota</taxon>
        <taxon>Alphaproteobacteria</taxon>
        <taxon>Caulobacterales</taxon>
        <taxon>Caulobacteraceae</taxon>
        <taxon>Caulobacter</taxon>
    </lineage>
</organism>
<feature type="non-terminal residue" evidence="2">
    <location>
        <position position="1"/>
    </location>
</feature>
<evidence type="ECO:0000313" key="3">
    <source>
        <dbReference type="Proteomes" id="UP000215616"/>
    </source>
</evidence>
<reference evidence="2 3" key="1">
    <citation type="submission" date="2017-03" db="EMBL/GenBank/DDBJ databases">
        <title>Lifting the veil on microbial sulfur biogeochemistry in mining wastewaters.</title>
        <authorList>
            <person name="Kantor R.S."/>
            <person name="Colenbrander Nelson T."/>
            <person name="Marshall S."/>
            <person name="Bennett D."/>
            <person name="Apte S."/>
            <person name="Camacho D."/>
            <person name="Thomas B.C."/>
            <person name="Warren L.A."/>
            <person name="Banfield J.F."/>
        </authorList>
    </citation>
    <scope>NUCLEOTIDE SEQUENCE [LARGE SCALE GENOMIC DNA]</scope>
    <source>
        <strain evidence="2">32-67-7</strain>
    </source>
</reference>
<dbReference type="PANTHER" id="PTHR30203">
    <property type="entry name" value="OUTER MEMBRANE CATION EFFLUX PROTEIN"/>
    <property type="match status" value="1"/>
</dbReference>
<dbReference type="Gene3D" id="1.20.1600.10">
    <property type="entry name" value="Outer membrane efflux proteins (OEP)"/>
    <property type="match status" value="1"/>
</dbReference>
<proteinExistence type="inferred from homology"/>
<dbReference type="AlphaFoldDB" id="A0A258CTX9"/>
<sequence length="295" mass="30658">ESTLAIGQTIELGGKREARVRAGEAEVSAAQLSARVARAELTVTVKSRFAAALASEAQVTLARGALGRANDLARSAQALVDAGREPPLRALRARTAVAEAQAELDRLIAADNAARAALAALLGDVVAPQRVVGSLSELSKPAGVPDPMQSLDVRLAEAQAAAARAIVARERAAGSTDVTAEVGVRRFEEDRENAIVFGLSMPIPIFNQNQGNVAAANADVRAADSRRVQAIAEAVQRIRGAEDAFAAADRRVQTLEVIAGPTAQEALDLARAGFEAGAQRDRAVAAAELERALAR</sequence>
<comment type="similarity">
    <text evidence="1">Belongs to the outer membrane factor (OMF) (TC 1.B.17) family.</text>
</comment>
<dbReference type="InterPro" id="IPR003423">
    <property type="entry name" value="OMP_efflux"/>
</dbReference>